<reference evidence="3" key="1">
    <citation type="submission" date="2025-08" db="UniProtKB">
        <authorList>
            <consortium name="RefSeq"/>
        </authorList>
    </citation>
    <scope>IDENTIFICATION</scope>
    <source>
        <tissue evidence="3">Ear skin</tissue>
    </source>
</reference>
<dbReference type="AlphaFoldDB" id="A0A8B8SK45"/>
<keyword evidence="2" id="KW-1185">Reference proteome</keyword>
<dbReference type="KEGG" id="cfr:116661784"/>
<sequence length="187" mass="19268">MRAPPPPARSADARAGTPVLREPSPQVSHRTPETGLPLTPRYPPRHSTTLVTYGPHATSSPLMPHCRTPNIPRWSPSPLSRVNSTPSNSSPLSLCPLTAGSSHTRSATLPPADPLTPQPAGGQDGLGSHHHGDSQPARDPGQSAGTQPCVPGSWARAGVGGSANSRPGALPPPLLHPTSPPTTQCLV</sequence>
<accession>A0A8B8SK45</accession>
<gene>
    <name evidence="3" type="primary">LOC116661784</name>
</gene>
<evidence type="ECO:0000313" key="3">
    <source>
        <dbReference type="RefSeq" id="XP_032330225.1"/>
    </source>
</evidence>
<feature type="compositionally biased region" description="Low complexity" evidence="1">
    <location>
        <begin position="83"/>
        <end position="98"/>
    </location>
</feature>
<evidence type="ECO:0000256" key="1">
    <source>
        <dbReference type="SAM" id="MobiDB-lite"/>
    </source>
</evidence>
<evidence type="ECO:0000313" key="2">
    <source>
        <dbReference type="Proteomes" id="UP000694856"/>
    </source>
</evidence>
<name>A0A8B8SK45_CAMFR</name>
<feature type="region of interest" description="Disordered" evidence="1">
    <location>
        <begin position="1"/>
        <end position="187"/>
    </location>
</feature>
<organism evidence="2 3">
    <name type="scientific">Camelus ferus</name>
    <name type="common">Wild bactrian camel</name>
    <name type="synonym">Camelus bactrianus ferus</name>
    <dbReference type="NCBI Taxonomy" id="419612"/>
    <lineage>
        <taxon>Eukaryota</taxon>
        <taxon>Metazoa</taxon>
        <taxon>Chordata</taxon>
        <taxon>Craniata</taxon>
        <taxon>Vertebrata</taxon>
        <taxon>Euteleostomi</taxon>
        <taxon>Mammalia</taxon>
        <taxon>Eutheria</taxon>
        <taxon>Laurasiatheria</taxon>
        <taxon>Artiodactyla</taxon>
        <taxon>Tylopoda</taxon>
        <taxon>Camelidae</taxon>
        <taxon>Camelus</taxon>
    </lineage>
</organism>
<dbReference type="RefSeq" id="XP_032330225.1">
    <property type="nucleotide sequence ID" value="XM_032474334.1"/>
</dbReference>
<proteinExistence type="predicted"/>
<dbReference type="Proteomes" id="UP000694856">
    <property type="component" value="Chromosome 36"/>
</dbReference>
<feature type="compositionally biased region" description="Polar residues" evidence="1">
    <location>
        <begin position="46"/>
        <end position="61"/>
    </location>
</feature>
<protein>
    <submittedName>
        <fullName evidence="3">Proline-rich receptor-like protein kinase PERK2</fullName>
    </submittedName>
</protein>
<feature type="compositionally biased region" description="Pro residues" evidence="1">
    <location>
        <begin position="169"/>
        <end position="180"/>
    </location>
</feature>
<dbReference type="GeneID" id="116661784"/>